<name>A0ABR3M3B5_9TELE</name>
<sequence>MRTAHHSTPERAKSFTINHCQSPRITDLLLACRTTSYQQPIWQLLQRHREQVNLAPCLSAQALSSLDTPERNSI</sequence>
<evidence type="ECO:0000313" key="2">
    <source>
        <dbReference type="Proteomes" id="UP001558613"/>
    </source>
</evidence>
<keyword evidence="2" id="KW-1185">Reference proteome</keyword>
<organism evidence="1 2">
    <name type="scientific">Cirrhinus molitorella</name>
    <name type="common">mud carp</name>
    <dbReference type="NCBI Taxonomy" id="172907"/>
    <lineage>
        <taxon>Eukaryota</taxon>
        <taxon>Metazoa</taxon>
        <taxon>Chordata</taxon>
        <taxon>Craniata</taxon>
        <taxon>Vertebrata</taxon>
        <taxon>Euteleostomi</taxon>
        <taxon>Actinopterygii</taxon>
        <taxon>Neopterygii</taxon>
        <taxon>Teleostei</taxon>
        <taxon>Ostariophysi</taxon>
        <taxon>Cypriniformes</taxon>
        <taxon>Cyprinidae</taxon>
        <taxon>Labeoninae</taxon>
        <taxon>Labeonini</taxon>
        <taxon>Cirrhinus</taxon>
    </lineage>
</organism>
<comment type="caution">
    <text evidence="1">The sequence shown here is derived from an EMBL/GenBank/DDBJ whole genome shotgun (WGS) entry which is preliminary data.</text>
</comment>
<dbReference type="EMBL" id="JAYMGO010000016">
    <property type="protein sequence ID" value="KAL1259627.1"/>
    <property type="molecule type" value="Genomic_DNA"/>
</dbReference>
<gene>
    <name evidence="1" type="ORF">QQF64_010204</name>
</gene>
<evidence type="ECO:0000313" key="1">
    <source>
        <dbReference type="EMBL" id="KAL1259627.1"/>
    </source>
</evidence>
<reference evidence="1 2" key="1">
    <citation type="submission" date="2023-09" db="EMBL/GenBank/DDBJ databases">
        <authorList>
            <person name="Wang M."/>
        </authorList>
    </citation>
    <scope>NUCLEOTIDE SEQUENCE [LARGE SCALE GENOMIC DNA]</scope>
    <source>
        <strain evidence="1">GT-2023</strain>
        <tissue evidence="1">Liver</tissue>
    </source>
</reference>
<proteinExistence type="predicted"/>
<accession>A0ABR3M3B5</accession>
<dbReference type="Proteomes" id="UP001558613">
    <property type="component" value="Unassembled WGS sequence"/>
</dbReference>
<protein>
    <submittedName>
        <fullName evidence="1">Uncharacterized protein</fullName>
    </submittedName>
</protein>